<keyword evidence="11" id="KW-1185">Reference proteome</keyword>
<dbReference type="RefSeq" id="WP_380862398.1">
    <property type="nucleotide sequence ID" value="NZ_JBHSKM010000034.1"/>
</dbReference>
<evidence type="ECO:0000256" key="3">
    <source>
        <dbReference type="ARBA" id="ARBA00007380"/>
    </source>
</evidence>
<dbReference type="PANTHER" id="PTHR45527:SF10">
    <property type="entry name" value="PYOCHELIN SYNTHASE PCHF"/>
    <property type="match status" value="1"/>
</dbReference>
<comment type="caution">
    <text evidence="10">The sequence shown here is derived from an EMBL/GenBank/DDBJ whole genome shotgun (WGS) entry which is preliminary data.</text>
</comment>
<dbReference type="InterPro" id="IPR020845">
    <property type="entry name" value="AMP-binding_CS"/>
</dbReference>
<dbReference type="Gene3D" id="1.10.1200.10">
    <property type="entry name" value="ACP-like"/>
    <property type="match status" value="1"/>
</dbReference>
<dbReference type="SUPFAM" id="SSF52777">
    <property type="entry name" value="CoA-dependent acyltransferases"/>
    <property type="match status" value="1"/>
</dbReference>
<dbReference type="InterPro" id="IPR025110">
    <property type="entry name" value="AMP-bd_C"/>
</dbReference>
<dbReference type="InterPro" id="IPR010071">
    <property type="entry name" value="AA_adenyl_dom"/>
</dbReference>
<dbReference type="InterPro" id="IPR001242">
    <property type="entry name" value="Condensation_dom"/>
</dbReference>
<evidence type="ECO:0000256" key="1">
    <source>
        <dbReference type="ARBA" id="ARBA00001957"/>
    </source>
</evidence>
<dbReference type="Gene3D" id="3.30.300.30">
    <property type="match status" value="1"/>
</dbReference>
<dbReference type="Gene3D" id="2.30.38.10">
    <property type="entry name" value="Luciferase, Domain 3"/>
    <property type="match status" value="1"/>
</dbReference>
<gene>
    <name evidence="10" type="ORF">ACFPQ9_34825</name>
</gene>
<feature type="domain" description="Carrier" evidence="9">
    <location>
        <begin position="813"/>
        <end position="888"/>
    </location>
</feature>
<dbReference type="Pfam" id="PF13193">
    <property type="entry name" value="AMP-binding_C"/>
    <property type="match status" value="1"/>
</dbReference>
<dbReference type="PROSITE" id="PS00012">
    <property type="entry name" value="PHOSPHOPANTETHEINE"/>
    <property type="match status" value="1"/>
</dbReference>
<evidence type="ECO:0000256" key="2">
    <source>
        <dbReference type="ARBA" id="ARBA00005102"/>
    </source>
</evidence>
<evidence type="ECO:0000256" key="6">
    <source>
        <dbReference type="ARBA" id="ARBA00022553"/>
    </source>
</evidence>
<dbReference type="InterPro" id="IPR045851">
    <property type="entry name" value="AMP-bd_C_sf"/>
</dbReference>
<dbReference type="SUPFAM" id="SSF56801">
    <property type="entry name" value="Acetyl-CoA synthetase-like"/>
    <property type="match status" value="1"/>
</dbReference>
<evidence type="ECO:0000256" key="7">
    <source>
        <dbReference type="ARBA" id="ARBA00022598"/>
    </source>
</evidence>
<evidence type="ECO:0000313" key="11">
    <source>
        <dbReference type="Proteomes" id="UP001596263"/>
    </source>
</evidence>
<dbReference type="EMBL" id="JBHSKM010000034">
    <property type="protein sequence ID" value="MFC5219026.1"/>
    <property type="molecule type" value="Genomic_DNA"/>
</dbReference>
<proteinExistence type="inferred from homology"/>
<dbReference type="Proteomes" id="UP001596263">
    <property type="component" value="Unassembled WGS sequence"/>
</dbReference>
<dbReference type="InterPro" id="IPR057737">
    <property type="entry name" value="Condensation_MtbB-like"/>
</dbReference>
<evidence type="ECO:0000313" key="10">
    <source>
        <dbReference type="EMBL" id="MFC5219026.1"/>
    </source>
</evidence>
<evidence type="ECO:0000256" key="8">
    <source>
        <dbReference type="ARBA" id="ARBA00033440"/>
    </source>
</evidence>
<dbReference type="Gene3D" id="3.30.559.30">
    <property type="entry name" value="Nonribosomal peptide synthetase, condensation domain"/>
    <property type="match status" value="1"/>
</dbReference>
<protein>
    <recommendedName>
        <fullName evidence="4">Phenyloxazoline synthase MbtB</fullName>
    </recommendedName>
    <alternativeName>
        <fullName evidence="8">Mycobactin synthetase protein B</fullName>
    </alternativeName>
</protein>
<dbReference type="SUPFAM" id="SSF47336">
    <property type="entry name" value="ACP-like"/>
    <property type="match status" value="1"/>
</dbReference>
<evidence type="ECO:0000256" key="4">
    <source>
        <dbReference type="ARBA" id="ARBA00016743"/>
    </source>
</evidence>
<dbReference type="Gene3D" id="3.40.50.980">
    <property type="match status" value="2"/>
</dbReference>
<dbReference type="InterPro" id="IPR006162">
    <property type="entry name" value="Ppantetheine_attach_site"/>
</dbReference>
<reference evidence="11" key="1">
    <citation type="journal article" date="2019" name="Int. J. Syst. Evol. Microbiol.">
        <title>The Global Catalogue of Microorganisms (GCM) 10K type strain sequencing project: providing services to taxonomists for standard genome sequencing and annotation.</title>
        <authorList>
            <consortium name="The Broad Institute Genomics Platform"/>
            <consortium name="The Broad Institute Genome Sequencing Center for Infectious Disease"/>
            <person name="Wu L."/>
            <person name="Ma J."/>
        </authorList>
    </citation>
    <scope>NUCLEOTIDE SEQUENCE [LARGE SCALE GENOMIC DNA]</scope>
    <source>
        <strain evidence="11">KCTC 42586</strain>
    </source>
</reference>
<comment type="cofactor">
    <cofactor evidence="1">
        <name>pantetheine 4'-phosphate</name>
        <dbReference type="ChEBI" id="CHEBI:47942"/>
    </cofactor>
</comment>
<dbReference type="CDD" id="cd12114">
    <property type="entry name" value="A_NRPS_TlmIV_like"/>
    <property type="match status" value="1"/>
</dbReference>
<dbReference type="PROSITE" id="PS00455">
    <property type="entry name" value="AMP_BINDING"/>
    <property type="match status" value="1"/>
</dbReference>
<evidence type="ECO:0000256" key="5">
    <source>
        <dbReference type="ARBA" id="ARBA00022450"/>
    </source>
</evidence>
<keyword evidence="5" id="KW-0596">Phosphopantetheine</keyword>
<name>A0ABW0CVG8_STRCD</name>
<dbReference type="PANTHER" id="PTHR45527">
    <property type="entry name" value="NONRIBOSOMAL PEPTIDE SYNTHETASE"/>
    <property type="match status" value="1"/>
</dbReference>
<accession>A0ABW0CVG8</accession>
<dbReference type="Pfam" id="PF00550">
    <property type="entry name" value="PP-binding"/>
    <property type="match status" value="1"/>
</dbReference>
<dbReference type="CDD" id="cd19535">
    <property type="entry name" value="Cyc_NRPS"/>
    <property type="match status" value="1"/>
</dbReference>
<keyword evidence="7" id="KW-0436">Ligase</keyword>
<dbReference type="PROSITE" id="PS50075">
    <property type="entry name" value="CARRIER"/>
    <property type="match status" value="1"/>
</dbReference>
<feature type="non-terminal residue" evidence="10">
    <location>
        <position position="915"/>
    </location>
</feature>
<keyword evidence="6" id="KW-0597">Phosphoprotein</keyword>
<dbReference type="InterPro" id="IPR036736">
    <property type="entry name" value="ACP-like_sf"/>
</dbReference>
<comment type="similarity">
    <text evidence="3">Belongs to the ATP-dependent AMP-binding enzyme family. MbtB subfamily.</text>
</comment>
<comment type="pathway">
    <text evidence="2">Siderophore biosynthesis; mycobactin biosynthesis.</text>
</comment>
<organism evidence="10 11">
    <name type="scientific">Streptomyces coerulescens</name>
    <dbReference type="NCBI Taxonomy" id="29304"/>
    <lineage>
        <taxon>Bacteria</taxon>
        <taxon>Bacillati</taxon>
        <taxon>Actinomycetota</taxon>
        <taxon>Actinomycetes</taxon>
        <taxon>Kitasatosporales</taxon>
        <taxon>Streptomycetaceae</taxon>
        <taxon>Streptomyces</taxon>
    </lineage>
</organism>
<dbReference type="InterPro" id="IPR009081">
    <property type="entry name" value="PP-bd_ACP"/>
</dbReference>
<dbReference type="InterPro" id="IPR000873">
    <property type="entry name" value="AMP-dep_synth/lig_dom"/>
</dbReference>
<dbReference type="Pfam" id="PF00501">
    <property type="entry name" value="AMP-binding"/>
    <property type="match status" value="1"/>
</dbReference>
<sequence>LSEWAALYADPECELPPIDVSFRDYCQAVASGQQDETARDYWLDRLDTLPAAPELPVVSREPGSPTRFVRRTHELSGERWRSLRRTAQARGVTPSVLLCAAYAEALALWAKEPRFTLNVTIGDRLPLHPHVERLIGDFTNLVLLEVDTESADTFVDRAQNVQRRLWQDLEHRAYGGVRLLRELARHHGPERAAMPVVFTSVLGQDMPGGSPADPLPGLGHVVSAVSQTPQVTLDCQVVEVAEGLLMSWDAVEALFPEGVLDGAFSAFVTLVEELADGAEAWEAECPTTTPAEHTAVVAEVNATERPLPTGLLHEPFFAQAARTPHAPAVIWSSGQLTYDELAGRARRVAERLEHLGTRPGDRVVVSMRKGWEQVAAVLGVLRAGGVYVPVDPALPAERITYLIEHTEARAVLTQPGLLEEPWPSGVPGVAVTAETTEPAPESHSARRATTDLAYVIFTSGSTGVPKGVMIDHRGARNTIEDINERIGLTAEDRVLAVSSLSFDLSVWDVFGTLAAGAAMVLPDPGSERDPAHWGDLVDAHTVTVWNSVPALFELYTEHRAQHGPRAGLRTAMLSGDWIPLSLPERAWGTFPGIRLLSLGGATEASIWSIHHPITRVDPEWASIPYGTALANQTMHVLDSRLRTRPPYATGGIFIGGLGTALGYWKDDEKTSQSFVVHPRTGERLYRTGDLGRFRPDGTIEFLGREDQQVKINGYRIELGEIDAALTAHPDVTTAVTVTDTTGQGGKRLVSYLTPDTAVDTEELRAWLRTKLPAYMVPPVLIALDEIPLSSNGKVDRKALPAPSRTRTGTVYTPPATAVEHTLVGVWSELLDPAGPLSTTANLFELGADSLLALRATAAADHHGLRLQLADVFAHPTIARQALAVQAAGSVETTRIEPDVAGWGEAFGLTDVQHAY</sequence>
<dbReference type="NCBIfam" id="TIGR01733">
    <property type="entry name" value="AA-adenyl-dom"/>
    <property type="match status" value="1"/>
</dbReference>
<evidence type="ECO:0000259" key="9">
    <source>
        <dbReference type="PROSITE" id="PS50075"/>
    </source>
</evidence>
<dbReference type="Pfam" id="PF00668">
    <property type="entry name" value="Condensation"/>
    <property type="match status" value="1"/>
</dbReference>
<feature type="non-terminal residue" evidence="10">
    <location>
        <position position="1"/>
    </location>
</feature>